<gene>
    <name evidence="1" type="ORF">CUESP1_0091</name>
</gene>
<dbReference type="Proteomes" id="UP000245423">
    <property type="component" value="Chromosome 1"/>
</dbReference>
<organism evidence="1 2">
    <name type="scientific">[Clostridium] ultunense Esp</name>
    <dbReference type="NCBI Taxonomy" id="1288971"/>
    <lineage>
        <taxon>Bacteria</taxon>
        <taxon>Bacillati</taxon>
        <taxon>Bacillota</taxon>
        <taxon>Tissierellia</taxon>
        <taxon>Tissierellales</taxon>
        <taxon>Tepidimicrobiaceae</taxon>
        <taxon>Schnuerera</taxon>
    </lineage>
</organism>
<accession>A0A1M4PJ73</accession>
<evidence type="ECO:0000313" key="2">
    <source>
        <dbReference type="Proteomes" id="UP000245423"/>
    </source>
</evidence>
<dbReference type="AlphaFoldDB" id="A0A1M4PJ73"/>
<protein>
    <submittedName>
        <fullName evidence="1">Uncharacterized protein</fullName>
    </submittedName>
</protein>
<name>A0A1M4PJ73_9FIRM</name>
<dbReference type="EMBL" id="LT669839">
    <property type="protein sequence ID" value="SHD75490.1"/>
    <property type="molecule type" value="Genomic_DNA"/>
</dbReference>
<proteinExistence type="predicted"/>
<keyword evidence="2" id="KW-1185">Reference proteome</keyword>
<sequence>MKRNHDKGVVTLAIFKRIIFKPKSKRYYRYFNSGSSLLQTIFVD</sequence>
<evidence type="ECO:0000313" key="1">
    <source>
        <dbReference type="EMBL" id="SHD75490.1"/>
    </source>
</evidence>
<reference evidence="1 2" key="1">
    <citation type="submission" date="2016-11" db="EMBL/GenBank/DDBJ databases">
        <authorList>
            <person name="Manzoor S."/>
        </authorList>
    </citation>
    <scope>NUCLEOTIDE SEQUENCE [LARGE SCALE GENOMIC DNA]</scope>
    <source>
        <strain evidence="1">Clostridium ultunense strain Esp</strain>
    </source>
</reference>